<evidence type="ECO:0000313" key="2">
    <source>
        <dbReference type="EMBL" id="ABF72780.1"/>
    </source>
</evidence>
<dbReference type="GeneID" id="4156382"/>
<name>Q19CE5_9CAUD</name>
<proteinExistence type="predicted"/>
<organism evidence="2 3">
    <name type="scientific">Aeromonas phage 25</name>
    <dbReference type="NCBI Taxonomy" id="2911441"/>
    <lineage>
        <taxon>Viruses</taxon>
        <taxon>Duplodnaviria</taxon>
        <taxon>Heunggongvirae</taxon>
        <taxon>Uroviricota</taxon>
        <taxon>Caudoviricetes</taxon>
        <taxon>Pantevenvirales</taxon>
        <taxon>Straboviridae</taxon>
        <taxon>Tulanevirus</taxon>
        <taxon>Tulanevirus bteighttwo</taxon>
    </lineage>
</organism>
<accession>Q19CE5</accession>
<gene>
    <name evidence="2" type="ORF">PHG25p222nc</name>
</gene>
<evidence type="ECO:0000313" key="3">
    <source>
        <dbReference type="Proteomes" id="UP000006653"/>
    </source>
</evidence>
<evidence type="ECO:0000256" key="1">
    <source>
        <dbReference type="SAM" id="Phobius"/>
    </source>
</evidence>
<protein>
    <submittedName>
        <fullName evidence="2">Uncharacterized protein</fullName>
    </submittedName>
</protein>
<keyword evidence="1" id="KW-0472">Membrane</keyword>
<feature type="transmembrane region" description="Helical" evidence="1">
    <location>
        <begin position="6"/>
        <end position="23"/>
    </location>
</feature>
<dbReference type="KEGG" id="vg:4156382"/>
<dbReference type="EMBL" id="DQ529280">
    <property type="protein sequence ID" value="ABF72780.1"/>
    <property type="molecule type" value="Genomic_DNA"/>
</dbReference>
<keyword evidence="3" id="KW-1185">Reference proteome</keyword>
<keyword evidence="1" id="KW-1133">Transmembrane helix</keyword>
<keyword evidence="1" id="KW-0812">Transmembrane</keyword>
<dbReference type="Proteomes" id="UP000006653">
    <property type="component" value="Segment"/>
</dbReference>
<reference evidence="2 3" key="1">
    <citation type="submission" date="2006-05" db="EMBL/GenBank/DDBJ databases">
        <title>Comlete genome of Aeromonas salmonicida bacteriophage 25.</title>
        <authorList>
            <person name="Petrov V.M."/>
            <person name="Nolan J.M."/>
            <person name="Bertrand C."/>
            <person name="Krisch H.M."/>
            <person name="Karam J.D."/>
        </authorList>
    </citation>
    <scope>NUCLEOTIDE SEQUENCE [LARGE SCALE GENOMIC DNA]</scope>
</reference>
<dbReference type="RefSeq" id="YP_656456.1">
    <property type="nucleotide sequence ID" value="NC_008208.1"/>
</dbReference>
<sequence length="41" mass="4845">MQYSYGEIAILVFALIFVMWLLYKARHFILDILDAICGMFD</sequence>